<evidence type="ECO:0000313" key="3">
    <source>
        <dbReference type="Proteomes" id="UP000294155"/>
    </source>
</evidence>
<dbReference type="EMBL" id="SEWE01000123">
    <property type="protein sequence ID" value="RYU72417.1"/>
    <property type="molecule type" value="Genomic_DNA"/>
</dbReference>
<dbReference type="OrthoDB" id="898151at2"/>
<dbReference type="InterPro" id="IPR026341">
    <property type="entry name" value="T9SS_type_B"/>
</dbReference>
<dbReference type="SUPFAM" id="SSF49265">
    <property type="entry name" value="Fibronectin type III"/>
    <property type="match status" value="1"/>
</dbReference>
<proteinExistence type="predicted"/>
<dbReference type="RefSeq" id="WP_129923223.1">
    <property type="nucleotide sequence ID" value="NZ_SEWE01000123.1"/>
</dbReference>
<dbReference type="Proteomes" id="UP000294155">
    <property type="component" value="Unassembled WGS sequence"/>
</dbReference>
<reference evidence="2 3" key="1">
    <citation type="submission" date="2019-02" db="EMBL/GenBank/DDBJ databases">
        <title>Bacterial novel species isolated from soil.</title>
        <authorList>
            <person name="Jung H.-Y."/>
        </authorList>
    </citation>
    <scope>NUCLEOTIDE SEQUENCE [LARGE SCALE GENOMIC DNA]</scope>
    <source>
        <strain evidence="2 3">1-3-3-3</strain>
    </source>
</reference>
<dbReference type="Pfam" id="PF19408">
    <property type="entry name" value="PKD_6"/>
    <property type="match status" value="3"/>
</dbReference>
<evidence type="ECO:0000259" key="1">
    <source>
        <dbReference type="Pfam" id="PF19408"/>
    </source>
</evidence>
<dbReference type="Gene3D" id="2.60.40.10">
    <property type="entry name" value="Immunoglobulins"/>
    <property type="match status" value="2"/>
</dbReference>
<protein>
    <submittedName>
        <fullName evidence="2">Gliding motility-associated C-terminal domain-containing protein</fullName>
    </submittedName>
</protein>
<sequence>VADAGPDAALCPGSTVTLGTAARTGYTYAWSPATNLSSATTARPVFTAINATQAPITTTYTVTATTAQGCVATDLVLVTVNPSPLPDSIQGSQSVCPTVQGVTYSIRNPRSTNYQWTVVGGTIASGQNTASITVNWNGANPNASVQAYAINGTLCQSTPVTLPVRINQLLQTARPTGPTNICQANGPYTYQTVLTAGSSYAWSIVGGTQVTSSANTVTVQWTRPGIGKIAVFETTDPSGGRCISQTPLDTLYVNVLPSPAANLAITGPNRACVNGGNLSFTLPGAATSTYAYTLNGTAISGATGTVTLPVPANPGTYTLTAIEKNSSLCSGPTYSKQFVVVPALTITGPANYCPESRTGLSFTVGPVASALPNANYQWTVIGGTITSVQGTGTITVDLPAGSTNATVQVSDVNSAGCGATFTVRPDNASVALQAASVVAGDRSITLQLNVPNNAGNASQVRILRRVAGSGTFAQVGTVANTATSFTDSNVDADANAYDYRLELQNSCGTVLQTQDHTTIRTTATATEGQEGRDEGKVKVSWNAYRGFDVKEYRIFRTSDNGTSTLVATVSGGTLQTEFASSTAGFDQCLRVVAVSSANASVTSASNDACVSFANDLVFYNVITPNNDGLNDKFEIKNVGLYPGNSLTILNRWGKEVYRASNYNNQWDGAEQAAGVYYYLLKLPGGKSYKGWFEVVK</sequence>
<name>A0A4Q5L642_9BACT</name>
<feature type="domain" description="PKD-like" evidence="1">
    <location>
        <begin position="176"/>
        <end position="224"/>
    </location>
</feature>
<keyword evidence="3" id="KW-1185">Reference proteome</keyword>
<feature type="domain" description="PKD-like" evidence="1">
    <location>
        <begin position="343"/>
        <end position="420"/>
    </location>
</feature>
<dbReference type="InterPro" id="IPR045829">
    <property type="entry name" value="PKD_6"/>
</dbReference>
<gene>
    <name evidence="2" type="ORF">EWM57_20905</name>
</gene>
<comment type="caution">
    <text evidence="2">The sequence shown here is derived from an EMBL/GenBank/DDBJ whole genome shotgun (WGS) entry which is preliminary data.</text>
</comment>
<feature type="non-terminal residue" evidence="2">
    <location>
        <position position="1"/>
    </location>
</feature>
<dbReference type="InterPro" id="IPR013783">
    <property type="entry name" value="Ig-like_fold"/>
</dbReference>
<organism evidence="2 3">
    <name type="scientific">Hymenobacter persicinus</name>
    <dbReference type="NCBI Taxonomy" id="2025506"/>
    <lineage>
        <taxon>Bacteria</taxon>
        <taxon>Pseudomonadati</taxon>
        <taxon>Bacteroidota</taxon>
        <taxon>Cytophagia</taxon>
        <taxon>Cytophagales</taxon>
        <taxon>Hymenobacteraceae</taxon>
        <taxon>Hymenobacter</taxon>
    </lineage>
</organism>
<dbReference type="InterPro" id="IPR036116">
    <property type="entry name" value="FN3_sf"/>
</dbReference>
<dbReference type="Pfam" id="PF13585">
    <property type="entry name" value="CHU_C"/>
    <property type="match status" value="1"/>
</dbReference>
<evidence type="ECO:0000313" key="2">
    <source>
        <dbReference type="EMBL" id="RYU72417.1"/>
    </source>
</evidence>
<feature type="domain" description="PKD-like" evidence="1">
    <location>
        <begin position="86"/>
        <end position="153"/>
    </location>
</feature>
<dbReference type="AlphaFoldDB" id="A0A4Q5L642"/>
<accession>A0A4Q5L642</accession>
<dbReference type="NCBIfam" id="TIGR04131">
    <property type="entry name" value="Bac_Flav_CTERM"/>
    <property type="match status" value="1"/>
</dbReference>